<keyword evidence="1" id="KW-0812">Transmembrane</keyword>
<organism evidence="2 3">
    <name type="scientific">Euzebyella marina</name>
    <dbReference type="NCBI Taxonomy" id="1761453"/>
    <lineage>
        <taxon>Bacteria</taxon>
        <taxon>Pseudomonadati</taxon>
        <taxon>Bacteroidota</taxon>
        <taxon>Flavobacteriia</taxon>
        <taxon>Flavobacteriales</taxon>
        <taxon>Flavobacteriaceae</taxon>
        <taxon>Euzebyella</taxon>
    </lineage>
</organism>
<feature type="transmembrane region" description="Helical" evidence="1">
    <location>
        <begin position="35"/>
        <end position="56"/>
    </location>
</feature>
<feature type="transmembrane region" description="Helical" evidence="1">
    <location>
        <begin position="102"/>
        <end position="120"/>
    </location>
</feature>
<dbReference type="Proteomes" id="UP000276309">
    <property type="component" value="Chromosome"/>
</dbReference>
<evidence type="ECO:0000313" key="2">
    <source>
        <dbReference type="EMBL" id="AYN68847.1"/>
    </source>
</evidence>
<gene>
    <name evidence="2" type="ORF">D1013_16395</name>
</gene>
<feature type="transmembrane region" description="Helical" evidence="1">
    <location>
        <begin position="163"/>
        <end position="181"/>
    </location>
</feature>
<sequence length="227" mass="27237">MLRLLLEYLFLTLYGLTLLASILRYRRYFDTRLRYLPIIFCYTLLNEILGYLTAYFPQFGFFSNEAIAWYNLVIYNIYNIIFFLYFFLIYRHYLESQKAKRFILWAVYLFSIVAVLNPFFQSFLISSQTGTYIVGGLVLIFCTSSYLISWYKLEERHPNKNKLLYWISLGMLIFYIGYLPIKTARFIFSITGSQEAPTIRIFHYCLIIIMYSLIIVGFARLKKRLIR</sequence>
<evidence type="ECO:0008006" key="4">
    <source>
        <dbReference type="Google" id="ProtNLM"/>
    </source>
</evidence>
<dbReference type="OrthoDB" id="1435288at2"/>
<feature type="transmembrane region" description="Helical" evidence="1">
    <location>
        <begin position="132"/>
        <end position="151"/>
    </location>
</feature>
<feature type="transmembrane region" description="Helical" evidence="1">
    <location>
        <begin position="201"/>
        <end position="221"/>
    </location>
</feature>
<dbReference type="KEGG" id="emar:D1013_16395"/>
<feature type="transmembrane region" description="Helical" evidence="1">
    <location>
        <begin position="68"/>
        <end position="90"/>
    </location>
</feature>
<protein>
    <recommendedName>
        <fullName evidence="4">Histidine kinase N-terminal 7TM region domain-containing protein</fullName>
    </recommendedName>
</protein>
<keyword evidence="1" id="KW-1133">Transmembrane helix</keyword>
<dbReference type="RefSeq" id="WP_121849858.1">
    <property type="nucleotide sequence ID" value="NZ_CP032050.1"/>
</dbReference>
<evidence type="ECO:0000256" key="1">
    <source>
        <dbReference type="SAM" id="Phobius"/>
    </source>
</evidence>
<keyword evidence="3" id="KW-1185">Reference proteome</keyword>
<accession>A0A3G2L9B7</accession>
<reference evidence="2 3" key="1">
    <citation type="submission" date="2018-08" db="EMBL/GenBank/DDBJ databases">
        <title>The reduced genetic potential of extracellular carbohydrate catabolism in Euzebyella marina RN62, a Flavobacteriia bacterium isolated from the hadal water.</title>
        <authorList>
            <person name="Xue C."/>
        </authorList>
    </citation>
    <scope>NUCLEOTIDE SEQUENCE [LARGE SCALE GENOMIC DNA]</scope>
    <source>
        <strain evidence="2 3">RN62</strain>
    </source>
</reference>
<keyword evidence="1" id="KW-0472">Membrane</keyword>
<evidence type="ECO:0000313" key="3">
    <source>
        <dbReference type="Proteomes" id="UP000276309"/>
    </source>
</evidence>
<dbReference type="EMBL" id="CP032050">
    <property type="protein sequence ID" value="AYN68847.1"/>
    <property type="molecule type" value="Genomic_DNA"/>
</dbReference>
<feature type="transmembrane region" description="Helical" evidence="1">
    <location>
        <begin position="6"/>
        <end position="23"/>
    </location>
</feature>
<dbReference type="AlphaFoldDB" id="A0A3G2L9B7"/>
<name>A0A3G2L9B7_9FLAO</name>
<proteinExistence type="predicted"/>